<sequence length="212" mass="22149">MTLDTLGRDPSPHPDQPRTAPAPEQASPLSQVPSVSVAPAPVPVPAAPQSAAAVDPAALRSAFRRHAAGVTVVTMIGPRGPVGFTATSVASLSADPPLLSLSLSATSSSAPALLAAGTLVVHLLSDGQQELAARFATSGIDRFAEPTRWRSLPTGEPLLVDAAVWLRTRIHSRLNAGDHHLMIAEVLETRSHRQSQPLIYHNGAYGTINPNK</sequence>
<feature type="compositionally biased region" description="Low complexity" evidence="2">
    <location>
        <begin position="25"/>
        <end position="37"/>
    </location>
</feature>
<dbReference type="InterPro" id="IPR050268">
    <property type="entry name" value="NADH-dep_flavin_reductase"/>
</dbReference>
<gene>
    <name evidence="4" type="ORF">BBK14_04635</name>
</gene>
<name>A0A1S1PWY3_9ACTN</name>
<evidence type="ECO:0000259" key="3">
    <source>
        <dbReference type="SMART" id="SM00903"/>
    </source>
</evidence>
<dbReference type="AlphaFoldDB" id="A0A1S1PWY3"/>
<accession>A0A1S1PWY3</accession>
<feature type="domain" description="Flavin reductase like" evidence="3">
    <location>
        <begin position="63"/>
        <end position="207"/>
    </location>
</feature>
<dbReference type="Gene3D" id="2.30.110.10">
    <property type="entry name" value="Electron Transport, Fmn-binding Protein, Chain A"/>
    <property type="match status" value="1"/>
</dbReference>
<reference evidence="5" key="1">
    <citation type="submission" date="2016-07" db="EMBL/GenBank/DDBJ databases">
        <title>Frankia sp. NRRL B-16219 Genome sequencing.</title>
        <authorList>
            <person name="Ghodhbane-Gtari F."/>
            <person name="Swanson E."/>
            <person name="Gueddou A."/>
            <person name="Louati M."/>
            <person name="Nouioui I."/>
            <person name="Hezbri K."/>
            <person name="Abebe-Akele F."/>
            <person name="Simpson S."/>
            <person name="Morris K."/>
            <person name="Thomas K."/>
            <person name="Gtari M."/>
            <person name="Tisa L.S."/>
        </authorList>
    </citation>
    <scope>NUCLEOTIDE SEQUENCE [LARGE SCALE GENOMIC DNA]</scope>
    <source>
        <strain evidence="5">NRRL B-16219</strain>
    </source>
</reference>
<dbReference type="GO" id="GO:0010181">
    <property type="term" value="F:FMN binding"/>
    <property type="evidence" value="ECO:0007669"/>
    <property type="project" value="InterPro"/>
</dbReference>
<dbReference type="Proteomes" id="UP000179769">
    <property type="component" value="Unassembled WGS sequence"/>
</dbReference>
<feature type="region of interest" description="Disordered" evidence="2">
    <location>
        <begin position="1"/>
        <end position="37"/>
    </location>
</feature>
<evidence type="ECO:0000313" key="4">
    <source>
        <dbReference type="EMBL" id="OHV27178.1"/>
    </source>
</evidence>
<proteinExistence type="predicted"/>
<feature type="compositionally biased region" description="Basic and acidic residues" evidence="2">
    <location>
        <begin position="1"/>
        <end position="16"/>
    </location>
</feature>
<evidence type="ECO:0000256" key="2">
    <source>
        <dbReference type="SAM" id="MobiDB-lite"/>
    </source>
</evidence>
<dbReference type="PANTHER" id="PTHR30466:SF1">
    <property type="entry name" value="FMN REDUCTASE (NADH) RUTF"/>
    <property type="match status" value="1"/>
</dbReference>
<comment type="caution">
    <text evidence="4">The sequence shown here is derived from an EMBL/GenBank/DDBJ whole genome shotgun (WGS) entry which is preliminary data.</text>
</comment>
<dbReference type="RefSeq" id="WP_071064929.1">
    <property type="nucleotide sequence ID" value="NZ_MAXA01000224.1"/>
</dbReference>
<protein>
    <submittedName>
        <fullName evidence="4">Flavin reductase</fullName>
    </submittedName>
</protein>
<dbReference type="EMBL" id="MAXA01000224">
    <property type="protein sequence ID" value="OHV27178.1"/>
    <property type="molecule type" value="Genomic_DNA"/>
</dbReference>
<keyword evidence="5" id="KW-1185">Reference proteome</keyword>
<dbReference type="InterPro" id="IPR012349">
    <property type="entry name" value="Split_barrel_FMN-bd"/>
</dbReference>
<dbReference type="PANTHER" id="PTHR30466">
    <property type="entry name" value="FLAVIN REDUCTASE"/>
    <property type="match status" value="1"/>
</dbReference>
<dbReference type="SMART" id="SM00903">
    <property type="entry name" value="Flavin_Reduct"/>
    <property type="match status" value="1"/>
</dbReference>
<keyword evidence="1" id="KW-0560">Oxidoreductase</keyword>
<dbReference type="OrthoDB" id="9792858at2"/>
<organism evidence="4 5">
    <name type="scientific">Parafrankia soli</name>
    <dbReference type="NCBI Taxonomy" id="2599596"/>
    <lineage>
        <taxon>Bacteria</taxon>
        <taxon>Bacillati</taxon>
        <taxon>Actinomycetota</taxon>
        <taxon>Actinomycetes</taxon>
        <taxon>Frankiales</taxon>
        <taxon>Frankiaceae</taxon>
        <taxon>Parafrankia</taxon>
    </lineage>
</organism>
<evidence type="ECO:0000313" key="5">
    <source>
        <dbReference type="Proteomes" id="UP000179769"/>
    </source>
</evidence>
<evidence type="ECO:0000256" key="1">
    <source>
        <dbReference type="ARBA" id="ARBA00023002"/>
    </source>
</evidence>
<dbReference type="GO" id="GO:0006208">
    <property type="term" value="P:pyrimidine nucleobase catabolic process"/>
    <property type="evidence" value="ECO:0007669"/>
    <property type="project" value="TreeGrafter"/>
</dbReference>
<dbReference type="InterPro" id="IPR002563">
    <property type="entry name" value="Flavin_Rdtase-like_dom"/>
</dbReference>
<dbReference type="GO" id="GO:0042602">
    <property type="term" value="F:riboflavin reductase (NADPH) activity"/>
    <property type="evidence" value="ECO:0007669"/>
    <property type="project" value="TreeGrafter"/>
</dbReference>
<dbReference type="Pfam" id="PF01613">
    <property type="entry name" value="Flavin_Reduct"/>
    <property type="match status" value="1"/>
</dbReference>
<dbReference type="SUPFAM" id="SSF50475">
    <property type="entry name" value="FMN-binding split barrel"/>
    <property type="match status" value="1"/>
</dbReference>